<organism evidence="1 2">
    <name type="scientific">Thanatephorus cucumeris (strain AG1-IA)</name>
    <name type="common">Rice sheath blight fungus</name>
    <name type="synonym">Rhizoctonia solani</name>
    <dbReference type="NCBI Taxonomy" id="983506"/>
    <lineage>
        <taxon>Eukaryota</taxon>
        <taxon>Fungi</taxon>
        <taxon>Dikarya</taxon>
        <taxon>Basidiomycota</taxon>
        <taxon>Agaricomycotina</taxon>
        <taxon>Agaricomycetes</taxon>
        <taxon>Cantharellales</taxon>
        <taxon>Ceratobasidiaceae</taxon>
        <taxon>Rhizoctonia</taxon>
        <taxon>Rhizoctonia solani AG-1</taxon>
    </lineage>
</organism>
<comment type="caution">
    <text evidence="1">The sequence shown here is derived from an EMBL/GenBank/DDBJ whole genome shotgun (WGS) entry which is preliminary data.</text>
</comment>
<evidence type="ECO:0000313" key="2">
    <source>
        <dbReference type="Proteomes" id="UP000011668"/>
    </source>
</evidence>
<gene>
    <name evidence="1" type="ORF">AG1IA_10207</name>
</gene>
<dbReference type="HOGENOM" id="CLU_2074722_0_0_1"/>
<sequence length="118" mass="13186">MVLPIVITVPEPRAQPVLSLCIVARRLNDQLRIGCLGNTLAKLGESNCRVRAYWPTVESHYHVISHGHCGRGPNRLRSEYYTPLLTPDQWADQRSTHTLDRIAEAPSTWPGSCIGQNS</sequence>
<keyword evidence="2" id="KW-1185">Reference proteome</keyword>
<reference evidence="1 2" key="1">
    <citation type="journal article" date="2013" name="Nat. Commun.">
        <title>The evolution and pathogenic mechanisms of the rice sheath blight pathogen.</title>
        <authorList>
            <person name="Zheng A."/>
            <person name="Lin R."/>
            <person name="Xu L."/>
            <person name="Qin P."/>
            <person name="Tang C."/>
            <person name="Ai P."/>
            <person name="Zhang D."/>
            <person name="Liu Y."/>
            <person name="Sun Z."/>
            <person name="Feng H."/>
            <person name="Wang Y."/>
            <person name="Chen Y."/>
            <person name="Liang X."/>
            <person name="Fu R."/>
            <person name="Li Q."/>
            <person name="Zhang J."/>
            <person name="Yu X."/>
            <person name="Xie Z."/>
            <person name="Ding L."/>
            <person name="Guan P."/>
            <person name="Tang J."/>
            <person name="Liang Y."/>
            <person name="Wang S."/>
            <person name="Deng Q."/>
            <person name="Li S."/>
            <person name="Zhu J."/>
            <person name="Wang L."/>
            <person name="Liu H."/>
            <person name="Li P."/>
        </authorList>
    </citation>
    <scope>NUCLEOTIDE SEQUENCE [LARGE SCALE GENOMIC DNA]</scope>
    <source>
        <strain evidence="2">AG-1 IA</strain>
    </source>
</reference>
<dbReference type="Proteomes" id="UP000011668">
    <property type="component" value="Unassembled WGS sequence"/>
</dbReference>
<proteinExistence type="predicted"/>
<evidence type="ECO:0000313" key="1">
    <source>
        <dbReference type="EMBL" id="ELU35763.1"/>
    </source>
</evidence>
<dbReference type="EMBL" id="AFRT01005386">
    <property type="protein sequence ID" value="ELU35763.1"/>
    <property type="molecule type" value="Genomic_DNA"/>
</dbReference>
<accession>L8WG77</accession>
<name>L8WG77_THACA</name>
<protein>
    <submittedName>
        <fullName evidence="1">Uncharacterized protein</fullName>
    </submittedName>
</protein>
<dbReference type="AlphaFoldDB" id="L8WG77"/>